<dbReference type="EMBL" id="GGEC01083425">
    <property type="protein sequence ID" value="MBX63909.1"/>
    <property type="molecule type" value="Transcribed_RNA"/>
</dbReference>
<proteinExistence type="predicted"/>
<evidence type="ECO:0000313" key="1">
    <source>
        <dbReference type="EMBL" id="MBX63909.1"/>
    </source>
</evidence>
<accession>A0A2P2QAI9</accession>
<dbReference type="AlphaFoldDB" id="A0A2P2QAI9"/>
<organism evidence="1">
    <name type="scientific">Rhizophora mucronata</name>
    <name type="common">Asiatic mangrove</name>
    <dbReference type="NCBI Taxonomy" id="61149"/>
    <lineage>
        <taxon>Eukaryota</taxon>
        <taxon>Viridiplantae</taxon>
        <taxon>Streptophyta</taxon>
        <taxon>Embryophyta</taxon>
        <taxon>Tracheophyta</taxon>
        <taxon>Spermatophyta</taxon>
        <taxon>Magnoliopsida</taxon>
        <taxon>eudicotyledons</taxon>
        <taxon>Gunneridae</taxon>
        <taxon>Pentapetalae</taxon>
        <taxon>rosids</taxon>
        <taxon>fabids</taxon>
        <taxon>Malpighiales</taxon>
        <taxon>Rhizophoraceae</taxon>
        <taxon>Rhizophora</taxon>
    </lineage>
</organism>
<reference evidence="1" key="1">
    <citation type="submission" date="2018-02" db="EMBL/GenBank/DDBJ databases">
        <title>Rhizophora mucronata_Transcriptome.</title>
        <authorList>
            <person name="Meera S.P."/>
            <person name="Sreeshan A."/>
            <person name="Augustine A."/>
        </authorList>
    </citation>
    <scope>NUCLEOTIDE SEQUENCE</scope>
    <source>
        <tissue evidence="1">Leaf</tissue>
    </source>
</reference>
<protein>
    <submittedName>
        <fullName evidence="1">Uncharacterized protein</fullName>
    </submittedName>
</protein>
<name>A0A2P2QAI9_RHIMU</name>
<sequence>MSTEPYWEFKIVRFTHGVVCTSLVESERRLCISWSVPLFSFVGSSNQVG</sequence>